<dbReference type="Proteomes" id="UP001163321">
    <property type="component" value="Chromosome 9"/>
</dbReference>
<dbReference type="EMBL" id="CM047588">
    <property type="protein sequence ID" value="KAI9905862.1"/>
    <property type="molecule type" value="Genomic_DNA"/>
</dbReference>
<protein>
    <submittedName>
        <fullName evidence="1">Uncharacterized protein</fullName>
    </submittedName>
</protein>
<evidence type="ECO:0000313" key="2">
    <source>
        <dbReference type="Proteomes" id="UP001163321"/>
    </source>
</evidence>
<proteinExistence type="predicted"/>
<name>A0ACC0VI22_9STRA</name>
<keyword evidence="2" id="KW-1185">Reference proteome</keyword>
<organism evidence="1 2">
    <name type="scientific">Peronosclerospora sorghi</name>
    <dbReference type="NCBI Taxonomy" id="230839"/>
    <lineage>
        <taxon>Eukaryota</taxon>
        <taxon>Sar</taxon>
        <taxon>Stramenopiles</taxon>
        <taxon>Oomycota</taxon>
        <taxon>Peronosporomycetes</taxon>
        <taxon>Peronosporales</taxon>
        <taxon>Peronosporaceae</taxon>
        <taxon>Peronosclerospora</taxon>
    </lineage>
</organism>
<comment type="caution">
    <text evidence="1">The sequence shown here is derived from an EMBL/GenBank/DDBJ whole genome shotgun (WGS) entry which is preliminary data.</text>
</comment>
<sequence length="80" mass="8991">MLAKTQTLEINANGLAELRELQVFPSRKFRVAFILRVDKKVNFSLLELTHTQESSTRRDFISKSANDLGAAEGNHASIVF</sequence>
<reference evidence="1 2" key="1">
    <citation type="journal article" date="2022" name="bioRxiv">
        <title>The genome of the oomycete Peronosclerospora sorghi, a cosmopolitan pathogen of maize and sorghum, is inflated with dispersed pseudogenes.</title>
        <authorList>
            <person name="Fletcher K."/>
            <person name="Martin F."/>
            <person name="Isakeit T."/>
            <person name="Cavanaugh K."/>
            <person name="Magill C."/>
            <person name="Michelmore R."/>
        </authorList>
    </citation>
    <scope>NUCLEOTIDE SEQUENCE [LARGE SCALE GENOMIC DNA]</scope>
    <source>
        <strain evidence="1">P6</strain>
    </source>
</reference>
<accession>A0ACC0VI22</accession>
<gene>
    <name evidence="1" type="ORF">PsorP6_014398</name>
</gene>
<evidence type="ECO:0000313" key="1">
    <source>
        <dbReference type="EMBL" id="KAI9905862.1"/>
    </source>
</evidence>